<keyword evidence="2" id="KW-1185">Reference proteome</keyword>
<dbReference type="EMBL" id="BMAW01047998">
    <property type="protein sequence ID" value="GFS63703.1"/>
    <property type="molecule type" value="Genomic_DNA"/>
</dbReference>
<evidence type="ECO:0000313" key="2">
    <source>
        <dbReference type="Proteomes" id="UP000887013"/>
    </source>
</evidence>
<sequence>MDIIFPFAHELAKKCEKCNCATTPHNVQCNGFCGRKGAGTSLTYVLCTGGHISVRFSASSMAGRFPDYLPFVSILFCAALQIASGQLWGGGARTCQREAKD</sequence>
<accession>A0A8X6IWL5</accession>
<evidence type="ECO:0000313" key="1">
    <source>
        <dbReference type="EMBL" id="GFS63703.1"/>
    </source>
</evidence>
<name>A0A8X6IWL5_NEPPI</name>
<comment type="caution">
    <text evidence="1">The sequence shown here is derived from an EMBL/GenBank/DDBJ whole genome shotgun (WGS) entry which is preliminary data.</text>
</comment>
<protein>
    <submittedName>
        <fullName evidence="1">Uncharacterized protein</fullName>
    </submittedName>
</protein>
<proteinExistence type="predicted"/>
<reference evidence="1" key="1">
    <citation type="submission" date="2020-08" db="EMBL/GenBank/DDBJ databases">
        <title>Multicomponent nature underlies the extraordinary mechanical properties of spider dragline silk.</title>
        <authorList>
            <person name="Kono N."/>
            <person name="Nakamura H."/>
            <person name="Mori M."/>
            <person name="Yoshida Y."/>
            <person name="Ohtoshi R."/>
            <person name="Malay A.D."/>
            <person name="Moran D.A.P."/>
            <person name="Tomita M."/>
            <person name="Numata K."/>
            <person name="Arakawa K."/>
        </authorList>
    </citation>
    <scope>NUCLEOTIDE SEQUENCE</scope>
</reference>
<dbReference type="Proteomes" id="UP000887013">
    <property type="component" value="Unassembled WGS sequence"/>
</dbReference>
<organism evidence="1 2">
    <name type="scientific">Nephila pilipes</name>
    <name type="common">Giant wood spider</name>
    <name type="synonym">Nephila maculata</name>
    <dbReference type="NCBI Taxonomy" id="299642"/>
    <lineage>
        <taxon>Eukaryota</taxon>
        <taxon>Metazoa</taxon>
        <taxon>Ecdysozoa</taxon>
        <taxon>Arthropoda</taxon>
        <taxon>Chelicerata</taxon>
        <taxon>Arachnida</taxon>
        <taxon>Araneae</taxon>
        <taxon>Araneomorphae</taxon>
        <taxon>Entelegynae</taxon>
        <taxon>Araneoidea</taxon>
        <taxon>Nephilidae</taxon>
        <taxon>Nephila</taxon>
    </lineage>
</organism>
<dbReference type="AlphaFoldDB" id="A0A8X6IWL5"/>
<gene>
    <name evidence="1" type="ORF">NPIL_350931</name>
</gene>